<feature type="binding site" evidence="13">
    <location>
        <position position="100"/>
    </location>
    <ligand>
        <name>Mg(2+)</name>
        <dbReference type="ChEBI" id="CHEBI:18420"/>
    </ligand>
</feature>
<dbReference type="InterPro" id="IPR011856">
    <property type="entry name" value="tRNA_endonuc-like_dom_sf"/>
</dbReference>
<evidence type="ECO:0000313" key="14">
    <source>
        <dbReference type="EMBL" id="URZ11490.1"/>
    </source>
</evidence>
<evidence type="ECO:0000256" key="9">
    <source>
        <dbReference type="ARBA" id="ARBA00023172"/>
    </source>
</evidence>
<keyword evidence="4 13" id="KW-0479">Metal-binding</keyword>
<dbReference type="AlphaFoldDB" id="A0A1S8KZT8"/>
<comment type="cofactor">
    <cofactor evidence="13">
        <name>Mg(2+)</name>
        <dbReference type="ChEBI" id="CHEBI:18420"/>
    </cofactor>
    <text evidence="13">Binds 1 Mg(2+) ion per subunit.</text>
</comment>
<dbReference type="GO" id="GO:0008821">
    <property type="term" value="F:crossover junction DNA endonuclease activity"/>
    <property type="evidence" value="ECO:0007669"/>
    <property type="project" value="UniProtKB-EC"/>
</dbReference>
<keyword evidence="9 13" id="KW-0233">DNA recombination</keyword>
<dbReference type="InterPro" id="IPR004612">
    <property type="entry name" value="Resolv_RecU"/>
</dbReference>
<name>A0A1S8KZT8_9CLOT</name>
<evidence type="ECO:0000256" key="13">
    <source>
        <dbReference type="HAMAP-Rule" id="MF_00130"/>
    </source>
</evidence>
<dbReference type="Pfam" id="PF03838">
    <property type="entry name" value="RecU"/>
    <property type="match status" value="1"/>
</dbReference>
<keyword evidence="6 13" id="KW-0227">DNA damage</keyword>
<dbReference type="InterPro" id="IPR011335">
    <property type="entry name" value="Restrct_endonuc-II-like"/>
</dbReference>
<comment type="subcellular location">
    <subcellularLocation>
        <location evidence="1 13">Cytoplasm</location>
    </subcellularLocation>
</comment>
<dbReference type="GO" id="GO:0005737">
    <property type="term" value="C:cytoplasm"/>
    <property type="evidence" value="ECO:0007669"/>
    <property type="project" value="UniProtKB-SubCell"/>
</dbReference>
<keyword evidence="8 13" id="KW-0460">Magnesium</keyword>
<evidence type="ECO:0000256" key="8">
    <source>
        <dbReference type="ARBA" id="ARBA00022842"/>
    </source>
</evidence>
<evidence type="ECO:0000256" key="5">
    <source>
        <dbReference type="ARBA" id="ARBA00022759"/>
    </source>
</evidence>
<dbReference type="EMBL" id="CP096983">
    <property type="protein sequence ID" value="URZ11490.1"/>
    <property type="molecule type" value="Genomic_DNA"/>
</dbReference>
<dbReference type="GO" id="GO:0006281">
    <property type="term" value="P:DNA repair"/>
    <property type="evidence" value="ECO:0007669"/>
    <property type="project" value="UniProtKB-UniRule"/>
</dbReference>
<dbReference type="STRING" id="84029.CROST_35870"/>
<sequence>MKLVTAEPKNKKMANKGMYFENEVKKANDYYKMNGQALIQKISTPWQVRRAGKKIISAFPVGKSTLDFRGTVKGGLSISFDCKESEDERGLPLAHVQPHQIEYMRNALSVNETTFLLCFIKPLDKRFYIPGSIAIQYWDRWQQNKGKRGFNFIPLDVMKEVKFKDIYLDYLETLEG</sequence>
<dbReference type="GO" id="GO:0003676">
    <property type="term" value="F:nucleic acid binding"/>
    <property type="evidence" value="ECO:0007669"/>
    <property type="project" value="InterPro"/>
</dbReference>
<dbReference type="KEGG" id="crw:CROST_022070"/>
<evidence type="ECO:0000256" key="4">
    <source>
        <dbReference type="ARBA" id="ARBA00022723"/>
    </source>
</evidence>
<feature type="binding site" evidence="13">
    <location>
        <position position="67"/>
    </location>
    <ligand>
        <name>Mg(2+)</name>
        <dbReference type="ChEBI" id="CHEBI:18420"/>
    </ligand>
</feature>
<evidence type="ECO:0000256" key="7">
    <source>
        <dbReference type="ARBA" id="ARBA00022801"/>
    </source>
</evidence>
<feature type="binding site" evidence="13">
    <location>
        <position position="81"/>
    </location>
    <ligand>
        <name>Mg(2+)</name>
        <dbReference type="ChEBI" id="CHEBI:18420"/>
    </ligand>
</feature>
<evidence type="ECO:0000313" key="15">
    <source>
        <dbReference type="Proteomes" id="UP000190951"/>
    </source>
</evidence>
<feature type="binding site" evidence="13">
    <location>
        <position position="65"/>
    </location>
    <ligand>
        <name>Mg(2+)</name>
        <dbReference type="ChEBI" id="CHEBI:18420"/>
    </ligand>
</feature>
<keyword evidence="10 13" id="KW-0234">DNA repair</keyword>
<keyword evidence="2 13" id="KW-0963">Cytoplasm</keyword>
<organism evidence="14 15">
    <name type="scientific">Clostridium felsineum</name>
    <dbReference type="NCBI Taxonomy" id="36839"/>
    <lineage>
        <taxon>Bacteria</taxon>
        <taxon>Bacillati</taxon>
        <taxon>Bacillota</taxon>
        <taxon>Clostridia</taxon>
        <taxon>Eubacteriales</taxon>
        <taxon>Clostridiaceae</taxon>
        <taxon>Clostridium</taxon>
    </lineage>
</organism>
<evidence type="ECO:0000256" key="1">
    <source>
        <dbReference type="ARBA" id="ARBA00004496"/>
    </source>
</evidence>
<dbReference type="Gene3D" id="3.40.1350.10">
    <property type="match status" value="1"/>
</dbReference>
<evidence type="ECO:0000256" key="6">
    <source>
        <dbReference type="ARBA" id="ARBA00022763"/>
    </source>
</evidence>
<protein>
    <recommendedName>
        <fullName evidence="12 13">Holliday junction resolvase RecU</fullName>
        <ecNumber evidence="13">3.1.21.10</ecNumber>
    </recommendedName>
    <alternativeName>
        <fullName evidence="13">Recombination protein U homolog</fullName>
    </alternativeName>
</protein>
<evidence type="ECO:0000256" key="12">
    <source>
        <dbReference type="ARBA" id="ARBA00029523"/>
    </source>
</evidence>
<dbReference type="EC" id="3.1.21.10" evidence="13"/>
<comment type="similarity">
    <text evidence="11 13">Belongs to the RecU family.</text>
</comment>
<accession>A0A1S8KZT8</accession>
<dbReference type="HAMAP" id="MF_00130">
    <property type="entry name" value="RecU"/>
    <property type="match status" value="1"/>
</dbReference>
<dbReference type="Proteomes" id="UP000190951">
    <property type="component" value="Chromosome"/>
</dbReference>
<keyword evidence="7 13" id="KW-0378">Hydrolase</keyword>
<reference evidence="14 15" key="1">
    <citation type="submission" date="2022-04" db="EMBL/GenBank/DDBJ databases">
        <title>Genome sequence of C. roseum typestrain.</title>
        <authorList>
            <person name="Poehlein A."/>
            <person name="Schoch T."/>
            <person name="Duerre P."/>
            <person name="Daniel R."/>
        </authorList>
    </citation>
    <scope>NUCLEOTIDE SEQUENCE [LARGE SCALE GENOMIC DNA]</scope>
    <source>
        <strain evidence="14 15">DSM 7320</strain>
    </source>
</reference>
<keyword evidence="5 13" id="KW-0255">Endonuclease</keyword>
<evidence type="ECO:0000256" key="2">
    <source>
        <dbReference type="ARBA" id="ARBA00022490"/>
    </source>
</evidence>
<feature type="site" description="Transition state stabilizer" evidence="13">
    <location>
        <position position="83"/>
    </location>
</feature>
<keyword evidence="3 13" id="KW-0540">Nuclease</keyword>
<evidence type="ECO:0000256" key="3">
    <source>
        <dbReference type="ARBA" id="ARBA00022722"/>
    </source>
</evidence>
<keyword evidence="15" id="KW-1185">Reference proteome</keyword>
<evidence type="ECO:0000256" key="11">
    <source>
        <dbReference type="ARBA" id="ARBA00023447"/>
    </source>
</evidence>
<dbReference type="GO" id="GO:0006310">
    <property type="term" value="P:DNA recombination"/>
    <property type="evidence" value="ECO:0007669"/>
    <property type="project" value="UniProtKB-UniRule"/>
</dbReference>
<comment type="function">
    <text evidence="13">Endonuclease that resolves Holliday junction intermediates in genetic recombination. Cleaves mobile four-strand junctions by introducing symmetrical nicks in paired strands. Promotes annealing of linear ssDNA with homologous dsDNA. Required for DNA repair, homologous recombination and chromosome segregation.</text>
</comment>
<proteinExistence type="inferred from homology"/>
<dbReference type="GO" id="GO:0000287">
    <property type="term" value="F:magnesium ion binding"/>
    <property type="evidence" value="ECO:0007669"/>
    <property type="project" value="UniProtKB-UniRule"/>
</dbReference>
<dbReference type="SUPFAM" id="SSF52980">
    <property type="entry name" value="Restriction endonuclease-like"/>
    <property type="match status" value="1"/>
</dbReference>
<dbReference type="GO" id="GO:0007059">
    <property type="term" value="P:chromosome segregation"/>
    <property type="evidence" value="ECO:0007669"/>
    <property type="project" value="UniProtKB-UniRule"/>
</dbReference>
<comment type="catalytic activity">
    <reaction evidence="13">
        <text>Endonucleolytic cleavage at a junction such as a reciprocal single-stranded crossover between two homologous DNA duplexes (Holliday junction).</text>
        <dbReference type="EC" id="3.1.21.10"/>
    </reaction>
</comment>
<evidence type="ECO:0000256" key="10">
    <source>
        <dbReference type="ARBA" id="ARBA00023204"/>
    </source>
</evidence>
<gene>
    <name evidence="13 14" type="primary">recU</name>
    <name evidence="14" type="ORF">CROST_022070</name>
</gene>